<proteinExistence type="predicted"/>
<dbReference type="InterPro" id="IPR058595">
    <property type="entry name" value="Avidin-like"/>
</dbReference>
<protein>
    <recommendedName>
        <fullName evidence="3">N-acetylglutamate synthase</fullName>
    </recommendedName>
</protein>
<organism evidence="1 2">
    <name type="scientific">Maribacter stanieri</name>
    <dbReference type="NCBI Taxonomy" id="440514"/>
    <lineage>
        <taxon>Bacteria</taxon>
        <taxon>Pseudomonadati</taxon>
        <taxon>Bacteroidota</taxon>
        <taxon>Flavobacteriia</taxon>
        <taxon>Flavobacteriales</taxon>
        <taxon>Flavobacteriaceae</taxon>
        <taxon>Maribacter</taxon>
    </lineage>
</organism>
<gene>
    <name evidence="1" type="ORF">SAMN04488010_0576</name>
</gene>
<accession>A0A1I6HPW2</accession>
<keyword evidence="2" id="KW-1185">Reference proteome</keyword>
<evidence type="ECO:0000313" key="2">
    <source>
        <dbReference type="Proteomes" id="UP000199462"/>
    </source>
</evidence>
<reference evidence="2" key="1">
    <citation type="submission" date="2016-10" db="EMBL/GenBank/DDBJ databases">
        <authorList>
            <person name="Varghese N."/>
            <person name="Submissions S."/>
        </authorList>
    </citation>
    <scope>NUCLEOTIDE SEQUENCE [LARGE SCALE GENOMIC DNA]</scope>
    <source>
        <strain evidence="2">DSM 19891</strain>
    </source>
</reference>
<dbReference type="STRING" id="440514.SAMN04488010_0576"/>
<dbReference type="AlphaFoldDB" id="A0A1I6HPW2"/>
<evidence type="ECO:0000313" key="1">
    <source>
        <dbReference type="EMBL" id="SFR56310.1"/>
    </source>
</evidence>
<dbReference type="Pfam" id="PF26421">
    <property type="entry name" value="Avidin_like"/>
    <property type="match status" value="1"/>
</dbReference>
<dbReference type="RefSeq" id="WP_091901308.1">
    <property type="nucleotide sequence ID" value="NZ_CANMGB010000001.1"/>
</dbReference>
<dbReference type="EMBL" id="FOYX01000001">
    <property type="protein sequence ID" value="SFR56310.1"/>
    <property type="molecule type" value="Genomic_DNA"/>
</dbReference>
<evidence type="ECO:0008006" key="3">
    <source>
        <dbReference type="Google" id="ProtNLM"/>
    </source>
</evidence>
<dbReference type="Proteomes" id="UP000199462">
    <property type="component" value="Unassembled WGS sequence"/>
</dbReference>
<sequence>MNYNNKTFRPVANTKNGETSHETLFKYTQKENILTASYCGGEILEGHLIGLVALDGTIDMRYHQVNIKGALMTGRCVSVPEIMENGKIRLHESWQWTSGDQSKGNSIIEEI</sequence>
<name>A0A1I6HPW2_9FLAO</name>